<dbReference type="EMBL" id="BSYO01000006">
    <property type="protein sequence ID" value="GMH06661.1"/>
    <property type="molecule type" value="Genomic_DNA"/>
</dbReference>
<dbReference type="InterPro" id="IPR021899">
    <property type="entry name" value="DUF3511"/>
</dbReference>
<dbReference type="AlphaFoldDB" id="A0AAD3XJH9"/>
<comment type="caution">
    <text evidence="2">The sequence shown here is derived from an EMBL/GenBank/DDBJ whole genome shotgun (WGS) entry which is preliminary data.</text>
</comment>
<reference evidence="2" key="1">
    <citation type="submission" date="2023-05" db="EMBL/GenBank/DDBJ databases">
        <title>Nepenthes gracilis genome sequencing.</title>
        <authorList>
            <person name="Fukushima K."/>
        </authorList>
    </citation>
    <scope>NUCLEOTIDE SEQUENCE</scope>
    <source>
        <strain evidence="2">SING2019-196</strain>
    </source>
</reference>
<evidence type="ECO:0000256" key="1">
    <source>
        <dbReference type="SAM" id="MobiDB-lite"/>
    </source>
</evidence>
<sequence length="69" mass="7697">MKKSRTFAENASPYVRAQQALEDHPKSYSFNGPSSKGDNFGASGDPEMKRKKRVASYNMYTMEGTITVT</sequence>
<protein>
    <submittedName>
        <fullName evidence="2">Uncharacterized protein</fullName>
    </submittedName>
</protein>
<organism evidence="2 3">
    <name type="scientific">Nepenthes gracilis</name>
    <name type="common">Slender pitcher plant</name>
    <dbReference type="NCBI Taxonomy" id="150966"/>
    <lineage>
        <taxon>Eukaryota</taxon>
        <taxon>Viridiplantae</taxon>
        <taxon>Streptophyta</taxon>
        <taxon>Embryophyta</taxon>
        <taxon>Tracheophyta</taxon>
        <taxon>Spermatophyta</taxon>
        <taxon>Magnoliopsida</taxon>
        <taxon>eudicotyledons</taxon>
        <taxon>Gunneridae</taxon>
        <taxon>Pentapetalae</taxon>
        <taxon>Caryophyllales</taxon>
        <taxon>Nepenthaceae</taxon>
        <taxon>Nepenthes</taxon>
    </lineage>
</organism>
<feature type="compositionally biased region" description="Polar residues" evidence="1">
    <location>
        <begin position="28"/>
        <end position="37"/>
    </location>
</feature>
<feature type="region of interest" description="Disordered" evidence="1">
    <location>
        <begin position="25"/>
        <end position="48"/>
    </location>
</feature>
<accession>A0AAD3XJH9</accession>
<keyword evidence="3" id="KW-1185">Reference proteome</keyword>
<name>A0AAD3XJH9_NEPGR</name>
<evidence type="ECO:0000313" key="2">
    <source>
        <dbReference type="EMBL" id="GMH06661.1"/>
    </source>
</evidence>
<evidence type="ECO:0000313" key="3">
    <source>
        <dbReference type="Proteomes" id="UP001279734"/>
    </source>
</evidence>
<dbReference type="Proteomes" id="UP001279734">
    <property type="component" value="Unassembled WGS sequence"/>
</dbReference>
<gene>
    <name evidence="2" type="ORF">Nepgr_008501</name>
</gene>
<dbReference type="Pfam" id="PF12023">
    <property type="entry name" value="DUF3511"/>
    <property type="match status" value="1"/>
</dbReference>
<proteinExistence type="predicted"/>